<name>A0A268EYI1_9BACL</name>
<dbReference type="InterPro" id="IPR006879">
    <property type="entry name" value="YdjC-like"/>
</dbReference>
<evidence type="ECO:0000313" key="6">
    <source>
        <dbReference type="EMBL" id="PAD78144.1"/>
    </source>
</evidence>
<evidence type="ECO:0000256" key="5">
    <source>
        <dbReference type="ARBA" id="ARBA00023277"/>
    </source>
</evidence>
<dbReference type="RefSeq" id="WP_095264508.1">
    <property type="nucleotide sequence ID" value="NZ_NPBY01000025.1"/>
</dbReference>
<dbReference type="Gene3D" id="3.20.20.370">
    <property type="entry name" value="Glycoside hydrolase/deacetylase"/>
    <property type="match status" value="1"/>
</dbReference>
<evidence type="ECO:0008006" key="8">
    <source>
        <dbReference type="Google" id="ProtNLM"/>
    </source>
</evidence>
<dbReference type="GO" id="GO:0005975">
    <property type="term" value="P:carbohydrate metabolic process"/>
    <property type="evidence" value="ECO:0007669"/>
    <property type="project" value="InterPro"/>
</dbReference>
<keyword evidence="3" id="KW-0378">Hydrolase</keyword>
<protein>
    <recommendedName>
        <fullName evidence="8">ChbG/HpnK family deacetylase</fullName>
    </recommendedName>
</protein>
<dbReference type="PANTHER" id="PTHR31609">
    <property type="entry name" value="YDJC DEACETYLASE FAMILY MEMBER"/>
    <property type="match status" value="1"/>
</dbReference>
<dbReference type="GO" id="GO:0016787">
    <property type="term" value="F:hydrolase activity"/>
    <property type="evidence" value="ECO:0007669"/>
    <property type="project" value="UniProtKB-KW"/>
</dbReference>
<dbReference type="AlphaFoldDB" id="A0A268EYI1"/>
<dbReference type="SUPFAM" id="SSF88713">
    <property type="entry name" value="Glycoside hydrolase/deacetylase"/>
    <property type="match status" value="1"/>
</dbReference>
<proteinExistence type="predicted"/>
<keyword evidence="5" id="KW-0119">Carbohydrate metabolism</keyword>
<keyword evidence="4" id="KW-0460">Magnesium</keyword>
<comment type="caution">
    <text evidence="6">The sequence shown here is derived from an EMBL/GenBank/DDBJ whole genome shotgun (WGS) entry which is preliminary data.</text>
</comment>
<sequence>MERRLIINCDDFGQSPAANKAIFHLLEEGKVSSATVMAVAPGYEEAASWCARRQQPNVGLHLTLTSEFEALRWASLTGHPSLHDETGHQYRTVQEFETGAAAGAVMKELEAQYQLARKSGIRLSHIDNHMGSLYGVETGRSLIPQMLWKARRWRLPARLFRYIDPSDPLLSTLSNIQRPVALASGLADAFGVPIPDYLLSHPYRIVEGERYDRFKQSIIARLYKLPEGVCETYVHPGAEDEWMQASIPNWDKRIWEFRLLFDDDFAYAMKDAKVILTDYRYVERYLRRPRGRSAVKLMKVLIAK</sequence>
<organism evidence="6 7">
    <name type="scientific">Paenibacillus campinasensis</name>
    <dbReference type="NCBI Taxonomy" id="66347"/>
    <lineage>
        <taxon>Bacteria</taxon>
        <taxon>Bacillati</taxon>
        <taxon>Bacillota</taxon>
        <taxon>Bacilli</taxon>
        <taxon>Bacillales</taxon>
        <taxon>Paenibacillaceae</taxon>
        <taxon>Paenibacillus</taxon>
    </lineage>
</organism>
<dbReference type="PANTHER" id="PTHR31609:SF1">
    <property type="entry name" value="CARBOHYDRATE DEACETYLASE"/>
    <property type="match status" value="1"/>
</dbReference>
<dbReference type="InterPro" id="IPR011330">
    <property type="entry name" value="Glyco_hydro/deAcase_b/a-brl"/>
</dbReference>
<dbReference type="OrthoDB" id="9774177at2"/>
<reference evidence="6 7" key="1">
    <citation type="submission" date="2017-07" db="EMBL/GenBank/DDBJ databases">
        <title>Isolation and whole genome analysis of endospore-forming bacteria from heroin.</title>
        <authorList>
            <person name="Kalinowski J."/>
            <person name="Ahrens B."/>
            <person name="Al-Dilaimi A."/>
            <person name="Winkler A."/>
            <person name="Wibberg D."/>
            <person name="Schleenbecker U."/>
            <person name="Ruckert C."/>
            <person name="Wolfel R."/>
            <person name="Grass G."/>
        </authorList>
    </citation>
    <scope>NUCLEOTIDE SEQUENCE [LARGE SCALE GENOMIC DNA]</scope>
    <source>
        <strain evidence="6 7">7537-G1</strain>
    </source>
</reference>
<evidence type="ECO:0000256" key="2">
    <source>
        <dbReference type="ARBA" id="ARBA00022723"/>
    </source>
</evidence>
<comment type="cofactor">
    <cofactor evidence="1">
        <name>Mg(2+)</name>
        <dbReference type="ChEBI" id="CHEBI:18420"/>
    </cofactor>
</comment>
<dbReference type="Proteomes" id="UP000215596">
    <property type="component" value="Unassembled WGS sequence"/>
</dbReference>
<keyword evidence="2" id="KW-0479">Metal-binding</keyword>
<accession>A0A268EYI1</accession>
<dbReference type="Pfam" id="PF04794">
    <property type="entry name" value="YdjC"/>
    <property type="match status" value="1"/>
</dbReference>
<dbReference type="GO" id="GO:0046872">
    <property type="term" value="F:metal ion binding"/>
    <property type="evidence" value="ECO:0007669"/>
    <property type="project" value="UniProtKB-KW"/>
</dbReference>
<dbReference type="GO" id="GO:0019213">
    <property type="term" value="F:deacetylase activity"/>
    <property type="evidence" value="ECO:0007669"/>
    <property type="project" value="TreeGrafter"/>
</dbReference>
<dbReference type="EMBL" id="NPBY01000025">
    <property type="protein sequence ID" value="PAD78144.1"/>
    <property type="molecule type" value="Genomic_DNA"/>
</dbReference>
<evidence type="ECO:0000256" key="3">
    <source>
        <dbReference type="ARBA" id="ARBA00022801"/>
    </source>
</evidence>
<evidence type="ECO:0000313" key="7">
    <source>
        <dbReference type="Proteomes" id="UP000215596"/>
    </source>
</evidence>
<dbReference type="CDD" id="cd10802">
    <property type="entry name" value="YdjC_TTHB029_like"/>
    <property type="match status" value="1"/>
</dbReference>
<gene>
    <name evidence="6" type="ORF">CHH67_07280</name>
</gene>
<evidence type="ECO:0000256" key="1">
    <source>
        <dbReference type="ARBA" id="ARBA00001946"/>
    </source>
</evidence>
<evidence type="ECO:0000256" key="4">
    <source>
        <dbReference type="ARBA" id="ARBA00022842"/>
    </source>
</evidence>